<dbReference type="EMBL" id="X53411">
    <property type="protein sequence ID" value="CAA37488.1"/>
    <property type="molecule type" value="Genomic_RNA"/>
</dbReference>
<protein>
    <recommendedName>
        <fullName evidence="1">Zona occludens toxin N-terminal domain-containing protein</fullName>
    </recommendedName>
</protein>
<organismHost>
    <name type="scientific">Homo sapiens</name>
    <name type="common">Human</name>
    <dbReference type="NCBI Taxonomy" id="9606"/>
</organismHost>
<reference evidence="2" key="1">
    <citation type="submission" date="1990-06" db="EMBL/GenBank/DDBJ databases">
        <authorList>
            <person name="Seelig R."/>
            <person name="Seelig H.P."/>
            <person name="Burckhardt J."/>
        </authorList>
    </citation>
    <scope>NUCLEOTIDE SEQUENCE</scope>
</reference>
<sequence>MLYGILIFCVCWLFVYIDNYCKNPYKLEAVVGSKGSGKSLYMSRVADKWLRSSKGFIYSNMGIGYDLEPEYWKQTFAPDSLILIDEIGVLHSNRDFKAMPREAVEFFKMQRKYHLTIVVSSQTMDFDKKIRDLCDRIYLCNRIGWFCRLTPYRSCIAMEHRPEGGQELVNTVRKAGRAKWYTIPKSVKQVSALEYDTEQVISKTPSK</sequence>
<name>Q80869_HSVAB</name>
<dbReference type="PIR" id="S21316">
    <property type="entry name" value="S21316"/>
</dbReference>
<dbReference type="InterPro" id="IPR027417">
    <property type="entry name" value="P-loop_NTPase"/>
</dbReference>
<evidence type="ECO:0000259" key="1">
    <source>
        <dbReference type="Pfam" id="PF05707"/>
    </source>
</evidence>
<dbReference type="Pfam" id="PF05707">
    <property type="entry name" value="Zot"/>
    <property type="match status" value="1"/>
</dbReference>
<dbReference type="Gene3D" id="3.40.50.300">
    <property type="entry name" value="P-loop containing nucleotide triphosphate hydrolases"/>
    <property type="match status" value="1"/>
</dbReference>
<organism evidence="2">
    <name type="scientific">Non-A non-B hepatitis virus</name>
    <dbReference type="NCBI Taxonomy" id="12440"/>
    <lineage>
        <taxon>Viruses</taxon>
    </lineage>
</organism>
<accession>Q80869</accession>
<feature type="domain" description="Zona occludens toxin N-terminal" evidence="1">
    <location>
        <begin position="72"/>
        <end position="149"/>
    </location>
</feature>
<proteinExistence type="predicted"/>
<dbReference type="InterPro" id="IPR008900">
    <property type="entry name" value="Zot_N"/>
</dbReference>
<evidence type="ECO:0000313" key="2">
    <source>
        <dbReference type="EMBL" id="CAA37488.1"/>
    </source>
</evidence>
<dbReference type="SUPFAM" id="SSF52540">
    <property type="entry name" value="P-loop containing nucleoside triphosphate hydrolases"/>
    <property type="match status" value="1"/>
</dbReference>